<dbReference type="RefSeq" id="XP_028481366.1">
    <property type="nucleotide sequence ID" value="XM_028625199.1"/>
</dbReference>
<evidence type="ECO:0000313" key="2">
    <source>
        <dbReference type="EMBL" id="RWQ91721.1"/>
    </source>
</evidence>
<dbReference type="Proteomes" id="UP000283841">
    <property type="component" value="Unassembled WGS sequence"/>
</dbReference>
<comment type="caution">
    <text evidence="2">The sequence shown here is derived from an EMBL/GenBank/DDBJ whole genome shotgun (WGS) entry which is preliminary data.</text>
</comment>
<dbReference type="VEuPathDB" id="FungiDB:C8Q69DRAFT_120420"/>
<dbReference type="EMBL" id="RCNU01000017">
    <property type="protein sequence ID" value="RWQ91721.1"/>
    <property type="molecule type" value="Genomic_DNA"/>
</dbReference>
<proteinExistence type="predicted"/>
<evidence type="ECO:0000313" key="3">
    <source>
        <dbReference type="Proteomes" id="UP000283841"/>
    </source>
</evidence>
<gene>
    <name evidence="2" type="ORF">C8Q69DRAFT_120420</name>
</gene>
<feature type="region of interest" description="Disordered" evidence="1">
    <location>
        <begin position="498"/>
        <end position="587"/>
    </location>
</feature>
<name>A0A443HIQ9_BYSSP</name>
<feature type="compositionally biased region" description="Basic and acidic residues" evidence="1">
    <location>
        <begin position="578"/>
        <end position="587"/>
    </location>
</feature>
<sequence length="587" mass="62896">MIRLPPTRIELTDSDIDFHLQGIMLRRGLVADFGNLDIGSDDEDEDDDDYTQFPRMYHKSDISSSAAASTSDILPDSESSGGSQSSQGYQATSYGRSVIPQTPSAGISQLDGVSVLDYTALHVENAFQGFPAGLFDDYGRQFPGNNKALTALLAYCLYLQRTYGSPKHNNDRIGQKSHFSGALQQILSIHPSLSQCFASVPNLLPYTRLIASSVGSSSYLTAMARDKRPPRVPGAQRPARQTRPPRTIAPGTRKIVSAGEPGQVSRPPTSAPHTDASVMKIATPARVNKRGQEAVTKASVTSALPAPAHQDLALRQGLEDPFYVAVPGKEVGGHRTSIGESTAIDAGNISSSSPHSELGLTAGGHHTTLPPILPGSLYAFPYFQTAYDRTILGTNTELGNKDAPSAKAGSYQPSFGPFCRTDEGPTRHAVTTSARTEKHWPIDTENYAAFDQSSPPSKKGGMGKRGQSVIDAINLDDDSDISMSNIKTPFQVESEKAEYGSSFTDKPFTSAASSKKDSVLSIRHLLDPENGTESAEQALASNAPNHPKQDNDVMGKSKTPNHPIYGPSQVHISENEDDDRKAAAEVS</sequence>
<dbReference type="GeneID" id="39594476"/>
<reference evidence="2 3" key="1">
    <citation type="journal article" date="2018" name="Front. Microbiol.">
        <title>Genomic and genetic insights into a cosmopolitan fungus, Paecilomyces variotii (Eurotiales).</title>
        <authorList>
            <person name="Urquhart A.S."/>
            <person name="Mondo S.J."/>
            <person name="Makela M.R."/>
            <person name="Hane J.K."/>
            <person name="Wiebenga A."/>
            <person name="He G."/>
            <person name="Mihaltcheva S."/>
            <person name="Pangilinan J."/>
            <person name="Lipzen A."/>
            <person name="Barry K."/>
            <person name="de Vries R.P."/>
            <person name="Grigoriev I.V."/>
            <person name="Idnurm A."/>
        </authorList>
    </citation>
    <scope>NUCLEOTIDE SEQUENCE [LARGE SCALE GENOMIC DNA]</scope>
    <source>
        <strain evidence="2 3">CBS 101075</strain>
    </source>
</reference>
<feature type="region of interest" description="Disordered" evidence="1">
    <location>
        <begin position="225"/>
        <end position="275"/>
    </location>
</feature>
<feature type="region of interest" description="Disordered" evidence="1">
    <location>
        <begin position="344"/>
        <end position="363"/>
    </location>
</feature>
<keyword evidence="3" id="KW-1185">Reference proteome</keyword>
<feature type="region of interest" description="Disordered" evidence="1">
    <location>
        <begin position="61"/>
        <end position="92"/>
    </location>
</feature>
<feature type="compositionally biased region" description="Polar residues" evidence="1">
    <location>
        <begin position="531"/>
        <end position="544"/>
    </location>
</feature>
<feature type="compositionally biased region" description="Low complexity" evidence="1">
    <location>
        <begin position="62"/>
        <end position="90"/>
    </location>
</feature>
<protein>
    <submittedName>
        <fullName evidence="2">Uncharacterized protein</fullName>
    </submittedName>
</protein>
<feature type="region of interest" description="Disordered" evidence="1">
    <location>
        <begin position="416"/>
        <end position="435"/>
    </location>
</feature>
<dbReference type="AlphaFoldDB" id="A0A443HIQ9"/>
<organism evidence="2 3">
    <name type="scientific">Byssochlamys spectabilis</name>
    <name type="common">Paecilomyces variotii</name>
    <dbReference type="NCBI Taxonomy" id="264951"/>
    <lineage>
        <taxon>Eukaryota</taxon>
        <taxon>Fungi</taxon>
        <taxon>Dikarya</taxon>
        <taxon>Ascomycota</taxon>
        <taxon>Pezizomycotina</taxon>
        <taxon>Eurotiomycetes</taxon>
        <taxon>Eurotiomycetidae</taxon>
        <taxon>Eurotiales</taxon>
        <taxon>Thermoascaceae</taxon>
        <taxon>Paecilomyces</taxon>
    </lineage>
</organism>
<accession>A0A443HIQ9</accession>
<feature type="compositionally biased region" description="Low complexity" evidence="1">
    <location>
        <begin position="235"/>
        <end position="250"/>
    </location>
</feature>
<evidence type="ECO:0000256" key="1">
    <source>
        <dbReference type="SAM" id="MobiDB-lite"/>
    </source>
</evidence>